<organism evidence="1">
    <name type="scientific">mine drainage metagenome</name>
    <dbReference type="NCBI Taxonomy" id="410659"/>
    <lineage>
        <taxon>unclassified sequences</taxon>
        <taxon>metagenomes</taxon>
        <taxon>ecological metagenomes</taxon>
    </lineage>
</organism>
<sequence length="379" mass="42868">MIGFFGDHWQQIYGEEDTCGRITDAALAKVEQKSNFRSAPPVIEVLNRMRPELPQAFSDPNAEGEVAVYYTNSWKGPRRDGKGGGHWKDDLPEEASHAHLEALRGKLEADGWDMSPSKTKILMLTHGVLAAEQGYRGIAKAFSGYNNSFAKKEDSLIKFLLEVMEPVAVAYEGKRFGEMFRVLGMKVPPIRRADDKLEWARDMSVLLRLRQEATIGEVIDHLMTTGRPRLPDSILQREKELREWVEAGEAEESGSKARLKQLFSIKYTEVVALSQFVDEHTLFSTKHGVKGAEFENVIVVAGRGWNKYDFNKLLEYLANSGDIPADRSAYERWRNLFYVACSRPKKRLAVLFTQELSDTAIQGLSMLFGSENVFDFSFA</sequence>
<dbReference type="PANTHER" id="PTHR11070">
    <property type="entry name" value="UVRD / RECB / PCRA DNA HELICASE FAMILY MEMBER"/>
    <property type="match status" value="1"/>
</dbReference>
<dbReference type="GO" id="GO:0043138">
    <property type="term" value="F:3'-5' DNA helicase activity"/>
    <property type="evidence" value="ECO:0007669"/>
    <property type="project" value="TreeGrafter"/>
</dbReference>
<proteinExistence type="predicted"/>
<gene>
    <name evidence="1" type="ORF">GALL_457300</name>
</gene>
<evidence type="ECO:0000313" key="1">
    <source>
        <dbReference type="EMBL" id="OIQ72641.1"/>
    </source>
</evidence>
<dbReference type="PANTHER" id="PTHR11070:SF63">
    <property type="entry name" value="DNA HELICASE IV"/>
    <property type="match status" value="1"/>
</dbReference>
<dbReference type="GO" id="GO:0000725">
    <property type="term" value="P:recombinational repair"/>
    <property type="evidence" value="ECO:0007669"/>
    <property type="project" value="TreeGrafter"/>
</dbReference>
<dbReference type="EMBL" id="MLJW01003187">
    <property type="protein sequence ID" value="OIQ72641.1"/>
    <property type="molecule type" value="Genomic_DNA"/>
</dbReference>
<dbReference type="GO" id="GO:0005829">
    <property type="term" value="C:cytosol"/>
    <property type="evidence" value="ECO:0007669"/>
    <property type="project" value="TreeGrafter"/>
</dbReference>
<dbReference type="Gene3D" id="3.40.50.300">
    <property type="entry name" value="P-loop containing nucleotide triphosphate hydrolases"/>
    <property type="match status" value="1"/>
</dbReference>
<dbReference type="AlphaFoldDB" id="A0A1J5PMA8"/>
<dbReference type="SUPFAM" id="SSF52540">
    <property type="entry name" value="P-loop containing nucleoside triphosphate hydrolases"/>
    <property type="match status" value="1"/>
</dbReference>
<dbReference type="GO" id="GO:0005524">
    <property type="term" value="F:ATP binding"/>
    <property type="evidence" value="ECO:0007669"/>
    <property type="project" value="InterPro"/>
</dbReference>
<comment type="caution">
    <text evidence="1">The sequence shown here is derived from an EMBL/GenBank/DDBJ whole genome shotgun (WGS) entry which is preliminary data.</text>
</comment>
<dbReference type="GO" id="GO:0003677">
    <property type="term" value="F:DNA binding"/>
    <property type="evidence" value="ECO:0007669"/>
    <property type="project" value="InterPro"/>
</dbReference>
<evidence type="ECO:0008006" key="2">
    <source>
        <dbReference type="Google" id="ProtNLM"/>
    </source>
</evidence>
<accession>A0A1J5PMA8</accession>
<dbReference type="InterPro" id="IPR000212">
    <property type="entry name" value="DNA_helicase_UvrD/REP"/>
</dbReference>
<reference evidence="1" key="1">
    <citation type="submission" date="2016-10" db="EMBL/GenBank/DDBJ databases">
        <title>Sequence of Gallionella enrichment culture.</title>
        <authorList>
            <person name="Poehlein A."/>
            <person name="Muehling M."/>
            <person name="Daniel R."/>
        </authorList>
    </citation>
    <scope>NUCLEOTIDE SEQUENCE</scope>
</reference>
<protein>
    <recommendedName>
        <fullName evidence="2">DNA helicase</fullName>
    </recommendedName>
</protein>
<dbReference type="InterPro" id="IPR027417">
    <property type="entry name" value="P-loop_NTPase"/>
</dbReference>
<name>A0A1J5PMA8_9ZZZZ</name>